<dbReference type="PANTHER" id="PTHR21844:SF2">
    <property type="entry name" value="PROLINE-RICH AKT1 SUBSTRATE 1"/>
    <property type="match status" value="1"/>
</dbReference>
<dbReference type="PANTHER" id="PTHR21844">
    <property type="entry name" value="AKT1 SUBSTRATE 1 PROTEIN"/>
    <property type="match status" value="1"/>
</dbReference>
<feature type="compositionally biased region" description="Basic and acidic residues" evidence="1">
    <location>
        <begin position="284"/>
        <end position="294"/>
    </location>
</feature>
<protein>
    <submittedName>
        <fullName evidence="2">Uncharacterized protein</fullName>
    </submittedName>
</protein>
<accession>A0A9P0GHV5</accession>
<dbReference type="InterPro" id="IPR026682">
    <property type="entry name" value="AKT1S1"/>
</dbReference>
<dbReference type="Pfam" id="PF15798">
    <property type="entry name" value="PRAS"/>
    <property type="match status" value="1"/>
</dbReference>
<dbReference type="Proteomes" id="UP001153636">
    <property type="component" value="Chromosome 8"/>
</dbReference>
<keyword evidence="3" id="KW-1185">Reference proteome</keyword>
<feature type="compositionally biased region" description="Basic residues" evidence="1">
    <location>
        <begin position="241"/>
        <end position="250"/>
    </location>
</feature>
<organism evidence="2 3">
    <name type="scientific">Psylliodes chrysocephalus</name>
    <dbReference type="NCBI Taxonomy" id="3402493"/>
    <lineage>
        <taxon>Eukaryota</taxon>
        <taxon>Metazoa</taxon>
        <taxon>Ecdysozoa</taxon>
        <taxon>Arthropoda</taxon>
        <taxon>Hexapoda</taxon>
        <taxon>Insecta</taxon>
        <taxon>Pterygota</taxon>
        <taxon>Neoptera</taxon>
        <taxon>Endopterygota</taxon>
        <taxon>Coleoptera</taxon>
        <taxon>Polyphaga</taxon>
        <taxon>Cucujiformia</taxon>
        <taxon>Chrysomeloidea</taxon>
        <taxon>Chrysomelidae</taxon>
        <taxon>Galerucinae</taxon>
        <taxon>Alticini</taxon>
        <taxon>Psylliodes</taxon>
    </lineage>
</organism>
<dbReference type="EMBL" id="OV651820">
    <property type="protein sequence ID" value="CAH1114229.1"/>
    <property type="molecule type" value="Genomic_DNA"/>
</dbReference>
<proteinExistence type="predicted"/>
<dbReference type="OrthoDB" id="9992964at2759"/>
<sequence length="370" mass="41626">MFSCLCLNILIETASTDFQKVTPESLNLNETEKKDAFFQQDLLQISKLKNITKNQPNLVHSRIVGNWNVNCCINCIKETYAVHKDKGASCVVISSKLLDSKSVERIRAEQVELSKVFNIIVNPSDTRENIQVLNLYKNCDTETIIKAIRETVSECLRKEMVAVEDRIKKYSEEQYEILNSLKDTAYEEHDTLVMLVQSLSDQSKPESTSDQMGSTEAEEDLTKYFNLSEEALLRSTEKPKQMRHTPKRQRSTPVAPVSSFDTEGLFDFEGSDGINSLSESDVGESDRDDKDERAVNMPRTRSSKGNIAKSLPMDIPTFLSKARNTSTEDLDDIPQDDNLDIAASIKALAKSVHGDTVFGELPKPRLSTQI</sequence>
<dbReference type="GO" id="GO:0032007">
    <property type="term" value="P:negative regulation of TOR signaling"/>
    <property type="evidence" value="ECO:0007669"/>
    <property type="project" value="InterPro"/>
</dbReference>
<evidence type="ECO:0000313" key="2">
    <source>
        <dbReference type="EMBL" id="CAH1114229.1"/>
    </source>
</evidence>
<gene>
    <name evidence="2" type="ORF">PSYICH_LOCUS14398</name>
</gene>
<reference evidence="2" key="1">
    <citation type="submission" date="2022-01" db="EMBL/GenBank/DDBJ databases">
        <authorList>
            <person name="King R."/>
        </authorList>
    </citation>
    <scope>NUCLEOTIDE SEQUENCE</scope>
</reference>
<name>A0A9P0GHV5_9CUCU</name>
<dbReference type="AlphaFoldDB" id="A0A9P0GHV5"/>
<dbReference type="GO" id="GO:0005737">
    <property type="term" value="C:cytoplasm"/>
    <property type="evidence" value="ECO:0007669"/>
    <property type="project" value="TreeGrafter"/>
</dbReference>
<dbReference type="GO" id="GO:0048011">
    <property type="term" value="P:neurotrophin TRK receptor signaling pathway"/>
    <property type="evidence" value="ECO:0007669"/>
    <property type="project" value="InterPro"/>
</dbReference>
<evidence type="ECO:0000256" key="1">
    <source>
        <dbReference type="SAM" id="MobiDB-lite"/>
    </source>
</evidence>
<feature type="region of interest" description="Disordered" evidence="1">
    <location>
        <begin position="233"/>
        <end position="310"/>
    </location>
</feature>
<evidence type="ECO:0000313" key="3">
    <source>
        <dbReference type="Proteomes" id="UP001153636"/>
    </source>
</evidence>